<gene>
    <name evidence="2" type="ORF">H7965_04770</name>
</gene>
<dbReference type="PANTHER" id="PTHR12526">
    <property type="entry name" value="GLYCOSYLTRANSFERASE"/>
    <property type="match status" value="1"/>
</dbReference>
<dbReference type="PANTHER" id="PTHR12526:SF635">
    <property type="entry name" value="GLYCOSYL TRANSFERASE GROUP 1"/>
    <property type="match status" value="1"/>
</dbReference>
<evidence type="ECO:0000313" key="2">
    <source>
        <dbReference type="EMBL" id="MBC4014631.1"/>
    </source>
</evidence>
<proteinExistence type="predicted"/>
<protein>
    <submittedName>
        <fullName evidence="2">Glycosyltransferase family 4 protein</fullName>
    </submittedName>
</protein>
<reference evidence="2" key="1">
    <citation type="submission" date="2020-08" db="EMBL/GenBank/DDBJ databases">
        <authorList>
            <person name="Hu Y."/>
            <person name="Nguyen S.V."/>
            <person name="Li F."/>
            <person name="Fanning S."/>
        </authorList>
    </citation>
    <scope>NUCLEOTIDE SEQUENCE</scope>
    <source>
        <strain evidence="2">SYSU D8009</strain>
    </source>
</reference>
<comment type="caution">
    <text evidence="2">The sequence shown here is derived from an EMBL/GenBank/DDBJ whole genome shotgun (WGS) entry which is preliminary data.</text>
</comment>
<dbReference type="RefSeq" id="WP_186769411.1">
    <property type="nucleotide sequence ID" value="NZ_JACOMF010000004.1"/>
</dbReference>
<evidence type="ECO:0000259" key="1">
    <source>
        <dbReference type="Pfam" id="PF00534"/>
    </source>
</evidence>
<dbReference type="Pfam" id="PF00534">
    <property type="entry name" value="Glycos_transf_1"/>
    <property type="match status" value="1"/>
</dbReference>
<feature type="domain" description="Glycosyl transferase family 1" evidence="1">
    <location>
        <begin position="171"/>
        <end position="321"/>
    </location>
</feature>
<dbReference type="GO" id="GO:0016757">
    <property type="term" value="F:glycosyltransferase activity"/>
    <property type="evidence" value="ECO:0007669"/>
    <property type="project" value="InterPro"/>
</dbReference>
<accession>A0A9X0QVH1</accession>
<organism evidence="2 3">
    <name type="scientific">Siccirubricoccus deserti</name>
    <dbReference type="NCBI Taxonomy" id="2013562"/>
    <lineage>
        <taxon>Bacteria</taxon>
        <taxon>Pseudomonadati</taxon>
        <taxon>Pseudomonadota</taxon>
        <taxon>Alphaproteobacteria</taxon>
        <taxon>Acetobacterales</taxon>
        <taxon>Roseomonadaceae</taxon>
        <taxon>Siccirubricoccus</taxon>
    </lineage>
</organism>
<sequence>MHIALLVPAPFDTISGGYGYDRRLVEGLRALGHPVQVVELAGHHPLPDATAEAAARAALAAVPAQARLVIDGLGLPAFAPLADTLAERRAVALIHHPTALEHGAPIEDREALRGIETALYPRLARLVATSPLTARRLAQDYAVDPARIGVVEPGTDPAPRARGSGGPGVAILSVGALMPRKGHDVLMQCLARLPDIDWRLTIAGASRDAVHAHGLRALAEELGIAQRVTFAGEVTREELEALYDRADVFALATWWEGYGMAAAEALARGLPIAITAGGAIAEIVPVEAGIISPPGDLVSFTKALRRLLFDDAMRAEMAEAAWQAGQRLPRWADRATAFLADIERA</sequence>
<name>A0A9X0QVH1_9PROT</name>
<dbReference type="SUPFAM" id="SSF53756">
    <property type="entry name" value="UDP-Glycosyltransferase/glycogen phosphorylase"/>
    <property type="match status" value="1"/>
</dbReference>
<dbReference type="Gene3D" id="3.40.50.2000">
    <property type="entry name" value="Glycogen Phosphorylase B"/>
    <property type="match status" value="2"/>
</dbReference>
<dbReference type="Proteomes" id="UP000600101">
    <property type="component" value="Unassembled WGS sequence"/>
</dbReference>
<dbReference type="EMBL" id="JACOMF010000004">
    <property type="protein sequence ID" value="MBC4014631.1"/>
    <property type="molecule type" value="Genomic_DNA"/>
</dbReference>
<dbReference type="CDD" id="cd03801">
    <property type="entry name" value="GT4_PimA-like"/>
    <property type="match status" value="1"/>
</dbReference>
<dbReference type="InterPro" id="IPR001296">
    <property type="entry name" value="Glyco_trans_1"/>
</dbReference>
<evidence type="ECO:0000313" key="3">
    <source>
        <dbReference type="Proteomes" id="UP000600101"/>
    </source>
</evidence>
<dbReference type="AlphaFoldDB" id="A0A9X0QVH1"/>
<keyword evidence="3" id="KW-1185">Reference proteome</keyword>